<sequence>MVDDFSSTSKGVDRGPVPGFAQVFRAASCIVMWVMAILGMFFAYIFDVRDYNGDSEIPDPIDSDMIAAVQVLAVFSSIFATIATLIYRKVKMVWVPYCILLGIGIFKLVSLASVH</sequence>
<accession>A0A8J3RBA0</accession>
<feature type="transmembrane region" description="Helical" evidence="1">
    <location>
        <begin position="23"/>
        <end position="46"/>
    </location>
</feature>
<evidence type="ECO:0000256" key="1">
    <source>
        <dbReference type="SAM" id="Phobius"/>
    </source>
</evidence>
<comment type="caution">
    <text evidence="2">The sequence shown here is derived from an EMBL/GenBank/DDBJ whole genome shotgun (WGS) entry which is preliminary data.</text>
</comment>
<dbReference type="RefSeq" id="WP_204016412.1">
    <property type="nucleotide sequence ID" value="NZ_BOOG01000024.1"/>
</dbReference>
<dbReference type="Proteomes" id="UP000610966">
    <property type="component" value="Unassembled WGS sequence"/>
</dbReference>
<name>A0A8J3RBA0_9ACTN</name>
<evidence type="ECO:0000313" key="2">
    <source>
        <dbReference type="EMBL" id="GIH70707.1"/>
    </source>
</evidence>
<feature type="transmembrane region" description="Helical" evidence="1">
    <location>
        <begin position="94"/>
        <end position="114"/>
    </location>
</feature>
<keyword evidence="1" id="KW-0812">Transmembrane</keyword>
<gene>
    <name evidence="2" type="ORF">Mth01_29600</name>
</gene>
<keyword evidence="1" id="KW-1133">Transmembrane helix</keyword>
<reference evidence="2" key="1">
    <citation type="submission" date="2021-01" db="EMBL/GenBank/DDBJ databases">
        <title>Whole genome shotgun sequence of Sphaerimonospora thailandensis NBRC 107569.</title>
        <authorList>
            <person name="Komaki H."/>
            <person name="Tamura T."/>
        </authorList>
    </citation>
    <scope>NUCLEOTIDE SEQUENCE</scope>
    <source>
        <strain evidence="2">NBRC 107569</strain>
    </source>
</reference>
<protein>
    <submittedName>
        <fullName evidence="2">Uncharacterized protein</fullName>
    </submittedName>
</protein>
<keyword evidence="3" id="KW-1185">Reference proteome</keyword>
<evidence type="ECO:0000313" key="3">
    <source>
        <dbReference type="Proteomes" id="UP000610966"/>
    </source>
</evidence>
<proteinExistence type="predicted"/>
<keyword evidence="1" id="KW-0472">Membrane</keyword>
<dbReference type="EMBL" id="BOOG01000024">
    <property type="protein sequence ID" value="GIH70707.1"/>
    <property type="molecule type" value="Genomic_DNA"/>
</dbReference>
<dbReference type="AlphaFoldDB" id="A0A8J3RBA0"/>
<feature type="transmembrane region" description="Helical" evidence="1">
    <location>
        <begin position="66"/>
        <end position="87"/>
    </location>
</feature>
<organism evidence="2 3">
    <name type="scientific">Sphaerimonospora thailandensis</name>
    <dbReference type="NCBI Taxonomy" id="795644"/>
    <lineage>
        <taxon>Bacteria</taxon>
        <taxon>Bacillati</taxon>
        <taxon>Actinomycetota</taxon>
        <taxon>Actinomycetes</taxon>
        <taxon>Streptosporangiales</taxon>
        <taxon>Streptosporangiaceae</taxon>
        <taxon>Sphaerimonospora</taxon>
    </lineage>
</organism>